<evidence type="ECO:0000313" key="2">
    <source>
        <dbReference type="EMBL" id="JAV70840.1"/>
    </source>
</evidence>
<protein>
    <recommendedName>
        <fullName evidence="1">Reverse transcriptase domain-containing protein</fullName>
    </recommendedName>
</protein>
<dbReference type="InterPro" id="IPR000477">
    <property type="entry name" value="RT_dom"/>
</dbReference>
<feature type="domain" description="Reverse transcriptase" evidence="1">
    <location>
        <begin position="124"/>
        <end position="395"/>
    </location>
</feature>
<proteinExistence type="predicted"/>
<dbReference type="CDD" id="cd01650">
    <property type="entry name" value="RT_nLTR_like"/>
    <property type="match status" value="1"/>
</dbReference>
<dbReference type="PANTHER" id="PTHR36688:SF1">
    <property type="entry name" value="ENDONUCLEASE_EXONUCLEASE_PHOSPHATASE DOMAIN-CONTAINING PROTEIN"/>
    <property type="match status" value="1"/>
</dbReference>
<dbReference type="EMBL" id="GEZM01060871">
    <property type="protein sequence ID" value="JAV70840.1"/>
    <property type="molecule type" value="Transcribed_RNA"/>
</dbReference>
<sequence>MWRKVKNIIGKSKPPTLPTLNVNGVITNDPIVTSNTLAKHFQDVSSNEQYSIEFQEEKTQSESQPVVFEDDDTKPYNNAFTYQELERALNKCKDTAPGSDGITYSMLKNLTIEIKVKLLSIYNNIWEKGNYPQQWKVTTIIALPKENKDLSNPENFRPITLSSCIGKILESMINYRLISVLEKEKRISDYQAGFRRGYSTIDHLTYLDEIINKAFTETQHTFVVFFDLQKAFDTVWKHYIMKTLKAWGLKGRLPRIIQSFLEERKFRVRVGDIYSGIYEQQNGIPQGSVFSTTLFLIAINGIADEISRTSKTMLYVDDLAIAVNGTDNIKMENILQRDINKVVLEAEKRGLRFSTQKTVCMHFCRLRRRHGEPTLMLKNCAIPVVSEHKFLGLVFDRKLTWKSHIEKLVGSCKTTLNRIKA</sequence>
<organism evidence="2">
    <name type="scientific">Photinus pyralis</name>
    <name type="common">Common eastern firefly</name>
    <name type="synonym">Lampyris pyralis</name>
    <dbReference type="NCBI Taxonomy" id="7054"/>
    <lineage>
        <taxon>Eukaryota</taxon>
        <taxon>Metazoa</taxon>
        <taxon>Ecdysozoa</taxon>
        <taxon>Arthropoda</taxon>
        <taxon>Hexapoda</taxon>
        <taxon>Insecta</taxon>
        <taxon>Pterygota</taxon>
        <taxon>Neoptera</taxon>
        <taxon>Endopterygota</taxon>
        <taxon>Coleoptera</taxon>
        <taxon>Polyphaga</taxon>
        <taxon>Elateriformia</taxon>
        <taxon>Elateroidea</taxon>
        <taxon>Lampyridae</taxon>
        <taxon>Lampyrinae</taxon>
        <taxon>Photinus</taxon>
    </lineage>
</organism>
<name>A0A1Y1LER8_PHOPY</name>
<dbReference type="InterPro" id="IPR052560">
    <property type="entry name" value="RdDP_mobile_element"/>
</dbReference>
<evidence type="ECO:0000259" key="1">
    <source>
        <dbReference type="PROSITE" id="PS50878"/>
    </source>
</evidence>
<accession>A0A1Y1LER8</accession>
<dbReference type="InterPro" id="IPR043502">
    <property type="entry name" value="DNA/RNA_pol_sf"/>
</dbReference>
<dbReference type="PANTHER" id="PTHR36688">
    <property type="entry name" value="ENDO/EXONUCLEASE/PHOSPHATASE DOMAIN-CONTAINING PROTEIN"/>
    <property type="match status" value="1"/>
</dbReference>
<dbReference type="SUPFAM" id="SSF56672">
    <property type="entry name" value="DNA/RNA polymerases"/>
    <property type="match status" value="1"/>
</dbReference>
<dbReference type="AlphaFoldDB" id="A0A1Y1LER8"/>
<dbReference type="PROSITE" id="PS50878">
    <property type="entry name" value="RT_POL"/>
    <property type="match status" value="1"/>
</dbReference>
<reference evidence="2" key="1">
    <citation type="journal article" date="2016" name="Sci. Rep.">
        <title>Molecular characterization of firefly nuptial gifts: a multi-omics approach sheds light on postcopulatory sexual selection.</title>
        <authorList>
            <person name="Al-Wathiqui N."/>
            <person name="Fallon T.R."/>
            <person name="South A."/>
            <person name="Weng J.K."/>
            <person name="Lewis S.M."/>
        </authorList>
    </citation>
    <scope>NUCLEOTIDE SEQUENCE</scope>
</reference>
<dbReference type="Pfam" id="PF00078">
    <property type="entry name" value="RVT_1"/>
    <property type="match status" value="1"/>
</dbReference>
<dbReference type="GO" id="GO:0071897">
    <property type="term" value="P:DNA biosynthetic process"/>
    <property type="evidence" value="ECO:0007669"/>
    <property type="project" value="UniProtKB-ARBA"/>
</dbReference>